<dbReference type="PROSITE" id="PS00653">
    <property type="entry name" value="GLYCOSYL_HYDROL_F1_2"/>
    <property type="match status" value="1"/>
</dbReference>
<evidence type="ECO:0000256" key="1">
    <source>
        <dbReference type="ARBA" id="ARBA00010838"/>
    </source>
</evidence>
<dbReference type="PANTHER" id="PTHR10353:SF136">
    <property type="entry name" value="ARYL-PHOSPHO-BETA-D-GLUCOSIDASE BGLC"/>
    <property type="match status" value="1"/>
</dbReference>
<dbReference type="PROSITE" id="PS00572">
    <property type="entry name" value="GLYCOSYL_HYDROL_F1_1"/>
    <property type="match status" value="1"/>
</dbReference>
<comment type="similarity">
    <text evidence="1 4">Belongs to the glycosyl hydrolase 1 family.</text>
</comment>
<evidence type="ECO:0000256" key="5">
    <source>
        <dbReference type="RuleBase" id="RU004468"/>
    </source>
</evidence>
<sequence length="485" mass="55658">MYHPQQPVFSTSFLWGSASAAYQIEGAWDQDGKGPSVWDVYTKQPGTTYKDTNGDTAVDHYNRMEEDVRLMAEMGLKAYRFSIAWTRIFPEGRGEPNEAGLAFYDRLIDTLLASNIEPIVTVYHWDLPQALMDEYGGWESRSIIDDFHNYCVTLFKRYGDRVKYWVTLNEQNIFIGLGYRSGIHPPGVKDEKRMFQANHIANLANAKAIASFRELVPNGQVGPSFALSPVYPYTSHPEDVLAAENAEEMMNHWYMDVYAWGRYPETIFEHLQRQGKAPEIEEGDMALLRLGRPDFMGINYYQTTTVERNPLDGISEGKMNTTGKKGTSSDSGVPGLFKTIRNPNLDTTNWDWEIDPTGLRIGMRRIHSRYGLPILISENGLGEFDKLEDGEIHDDYRIDYLAAHLREIGSALQDGVDVIGYCTWSFTDLLSWLNGYQKRYGFVYIDRDENDARSLERIKKKSFFWYQQTIQQHGANLWKGRVNSQ</sequence>
<dbReference type="SUPFAM" id="SSF51445">
    <property type="entry name" value="(Trans)glycosidases"/>
    <property type="match status" value="1"/>
</dbReference>
<proteinExistence type="inferred from homology"/>
<dbReference type="InterPro" id="IPR018120">
    <property type="entry name" value="Glyco_hydro_1_AS"/>
</dbReference>
<dbReference type="Gene3D" id="3.20.20.80">
    <property type="entry name" value="Glycosidases"/>
    <property type="match status" value="1"/>
</dbReference>
<dbReference type="Pfam" id="PF00232">
    <property type="entry name" value="Glyco_hydro_1"/>
    <property type="match status" value="1"/>
</dbReference>
<evidence type="ECO:0000313" key="7">
    <source>
        <dbReference type="EMBL" id="MFC4737902.1"/>
    </source>
</evidence>
<name>A0ABV9P0N1_9BACI</name>
<dbReference type="GO" id="GO:0016798">
    <property type="term" value="F:hydrolase activity, acting on glycosyl bonds"/>
    <property type="evidence" value="ECO:0007669"/>
    <property type="project" value="UniProtKB-KW"/>
</dbReference>
<dbReference type="EMBL" id="JBHSGK010000020">
    <property type="protein sequence ID" value="MFC4737902.1"/>
    <property type="molecule type" value="Genomic_DNA"/>
</dbReference>
<keyword evidence="2 5" id="KW-0326">Glycosidase</keyword>
<dbReference type="PANTHER" id="PTHR10353">
    <property type="entry name" value="GLYCOSYL HYDROLASE"/>
    <property type="match status" value="1"/>
</dbReference>
<evidence type="ECO:0000256" key="2">
    <source>
        <dbReference type="ARBA" id="ARBA00023295"/>
    </source>
</evidence>
<feature type="compositionally biased region" description="Polar residues" evidence="6">
    <location>
        <begin position="318"/>
        <end position="331"/>
    </location>
</feature>
<evidence type="ECO:0000256" key="4">
    <source>
        <dbReference type="RuleBase" id="RU003690"/>
    </source>
</evidence>
<keyword evidence="5 7" id="KW-0378">Hydrolase</keyword>
<dbReference type="InterPro" id="IPR033132">
    <property type="entry name" value="GH_1_N_CS"/>
</dbReference>
<keyword evidence="8" id="KW-1185">Reference proteome</keyword>
<dbReference type="PRINTS" id="PR00131">
    <property type="entry name" value="GLHYDRLASE1"/>
</dbReference>
<protein>
    <submittedName>
        <fullName evidence="7">Glycoside hydrolase family 1 protein</fullName>
        <ecNumber evidence="7">3.2.1.-</ecNumber>
    </submittedName>
</protein>
<dbReference type="InterPro" id="IPR001360">
    <property type="entry name" value="Glyco_hydro_1"/>
</dbReference>
<evidence type="ECO:0000256" key="6">
    <source>
        <dbReference type="SAM" id="MobiDB-lite"/>
    </source>
</evidence>
<feature type="region of interest" description="Disordered" evidence="6">
    <location>
        <begin position="311"/>
        <end position="333"/>
    </location>
</feature>
<comment type="caution">
    <text evidence="7">The sequence shown here is derived from an EMBL/GenBank/DDBJ whole genome shotgun (WGS) entry which is preliminary data.</text>
</comment>
<organism evidence="7 8">
    <name type="scientific">Bacillus daqingensis</name>
    <dbReference type="NCBI Taxonomy" id="872396"/>
    <lineage>
        <taxon>Bacteria</taxon>
        <taxon>Bacillati</taxon>
        <taxon>Bacillota</taxon>
        <taxon>Bacilli</taxon>
        <taxon>Bacillales</taxon>
        <taxon>Bacillaceae</taxon>
        <taxon>Bacillus</taxon>
    </lineage>
</organism>
<dbReference type="RefSeq" id="WP_377910494.1">
    <property type="nucleotide sequence ID" value="NZ_JBHSGK010000020.1"/>
</dbReference>
<feature type="active site" description="Nucleophile" evidence="3">
    <location>
        <position position="378"/>
    </location>
</feature>
<evidence type="ECO:0000313" key="8">
    <source>
        <dbReference type="Proteomes" id="UP001595896"/>
    </source>
</evidence>
<dbReference type="EC" id="3.2.1.-" evidence="7"/>
<dbReference type="Proteomes" id="UP001595896">
    <property type="component" value="Unassembled WGS sequence"/>
</dbReference>
<reference evidence="8" key="1">
    <citation type="journal article" date="2019" name="Int. J. Syst. Evol. Microbiol.">
        <title>The Global Catalogue of Microorganisms (GCM) 10K type strain sequencing project: providing services to taxonomists for standard genome sequencing and annotation.</title>
        <authorList>
            <consortium name="The Broad Institute Genomics Platform"/>
            <consortium name="The Broad Institute Genome Sequencing Center for Infectious Disease"/>
            <person name="Wu L."/>
            <person name="Ma J."/>
        </authorList>
    </citation>
    <scope>NUCLEOTIDE SEQUENCE [LARGE SCALE GENOMIC DNA]</scope>
    <source>
        <strain evidence="8">JCM 12165</strain>
    </source>
</reference>
<evidence type="ECO:0000256" key="3">
    <source>
        <dbReference type="PROSITE-ProRule" id="PRU10055"/>
    </source>
</evidence>
<dbReference type="InterPro" id="IPR017853">
    <property type="entry name" value="GH"/>
</dbReference>
<accession>A0ABV9P0N1</accession>
<gene>
    <name evidence="7" type="ORF">ACFO4L_15080</name>
</gene>